<dbReference type="AlphaFoldDB" id="A0AAW0TR21"/>
<dbReference type="SUPFAM" id="SSF51069">
    <property type="entry name" value="Carbonic anhydrase"/>
    <property type="match status" value="1"/>
</dbReference>
<gene>
    <name evidence="11" type="ORF">O3P69_010136</name>
</gene>
<dbReference type="EC" id="4.2.1.1" evidence="3 9"/>
<evidence type="ECO:0000256" key="8">
    <source>
        <dbReference type="ARBA" id="ARBA00048348"/>
    </source>
</evidence>
<feature type="signal peptide" evidence="9">
    <location>
        <begin position="1"/>
        <end position="27"/>
    </location>
</feature>
<evidence type="ECO:0000313" key="12">
    <source>
        <dbReference type="Proteomes" id="UP001487740"/>
    </source>
</evidence>
<dbReference type="PANTHER" id="PTHR18952">
    <property type="entry name" value="CARBONIC ANHYDRASE"/>
    <property type="match status" value="1"/>
</dbReference>
<keyword evidence="4 9" id="KW-0479">Metal-binding</keyword>
<feature type="chain" id="PRO_5043103005" description="Carbonic anhydrase" evidence="9">
    <location>
        <begin position="28"/>
        <end position="335"/>
    </location>
</feature>
<dbReference type="GO" id="GO:0004089">
    <property type="term" value="F:carbonate dehydratase activity"/>
    <property type="evidence" value="ECO:0007669"/>
    <property type="project" value="UniProtKB-UniRule"/>
</dbReference>
<dbReference type="Gene3D" id="3.10.200.10">
    <property type="entry name" value="Alpha carbonic anhydrase"/>
    <property type="match status" value="1"/>
</dbReference>
<dbReference type="GO" id="GO:0008270">
    <property type="term" value="F:zinc ion binding"/>
    <property type="evidence" value="ECO:0007669"/>
    <property type="project" value="UniProtKB-UniRule"/>
</dbReference>
<evidence type="ECO:0000256" key="3">
    <source>
        <dbReference type="ARBA" id="ARBA00012925"/>
    </source>
</evidence>
<dbReference type="EMBL" id="JARAKH010000025">
    <property type="protein sequence ID" value="KAK8390229.1"/>
    <property type="molecule type" value="Genomic_DNA"/>
</dbReference>
<evidence type="ECO:0000256" key="4">
    <source>
        <dbReference type="ARBA" id="ARBA00022723"/>
    </source>
</evidence>
<keyword evidence="9" id="KW-0732">Signal</keyword>
<comment type="similarity">
    <text evidence="2 9">Belongs to the alpha-carbonic anhydrase family.</text>
</comment>
<dbReference type="PROSITE" id="PS00162">
    <property type="entry name" value="ALPHA_CA_1"/>
    <property type="match status" value="1"/>
</dbReference>
<accession>A0AAW0TR21</accession>
<keyword evidence="6" id="KW-0325">Glycoprotein</keyword>
<evidence type="ECO:0000256" key="1">
    <source>
        <dbReference type="ARBA" id="ARBA00002904"/>
    </source>
</evidence>
<dbReference type="Pfam" id="PF00194">
    <property type="entry name" value="Carb_anhydrase"/>
    <property type="match status" value="1"/>
</dbReference>
<evidence type="ECO:0000313" key="11">
    <source>
        <dbReference type="EMBL" id="KAK8390229.1"/>
    </source>
</evidence>
<sequence length="335" mass="37051">MEGKRPIKYFTMKILVVVVMAATVTLASPRGAGKLWGYQRNTNGPLTWPAAFPKCGGSRQSPVALVSDEAVPGPPVEHFTFHNYNLVPLSIKVTNTGHSVKVTPMSDASLTGGNLTDRYIFTQFHFHWGATNNQGSEHTVDGVTFPGELHLVHYRERHGSLGEALRHSRGVAVLGVPLELSLQDNLNLQPIIDGLAQISKPQKTAMISPVILRDMLPDNVDDFFRYEGSLTTPPCSEVVVWTVFKDAISISNTQLQEFRQLVASDGTPLQDNFRTLQPLNGRRVCGVVLRLDASHVTSLARRQVTVVTQPTGDQRKATRDHSGREFTELECYVYH</sequence>
<comment type="caution">
    <text evidence="11">The sequence shown here is derived from an EMBL/GenBank/DDBJ whole genome shotgun (WGS) entry which is preliminary data.</text>
</comment>
<dbReference type="InterPro" id="IPR023561">
    <property type="entry name" value="Carbonic_anhydrase_a-class"/>
</dbReference>
<evidence type="ECO:0000256" key="6">
    <source>
        <dbReference type="ARBA" id="ARBA00023180"/>
    </source>
</evidence>
<keyword evidence="7 9" id="KW-0456">Lyase</keyword>
<dbReference type="PANTHER" id="PTHR18952:SF265">
    <property type="entry name" value="CARBONIC ANHYDRASE"/>
    <property type="match status" value="1"/>
</dbReference>
<keyword evidence="12" id="KW-1185">Reference proteome</keyword>
<evidence type="ECO:0000256" key="2">
    <source>
        <dbReference type="ARBA" id="ARBA00010718"/>
    </source>
</evidence>
<evidence type="ECO:0000256" key="5">
    <source>
        <dbReference type="ARBA" id="ARBA00022833"/>
    </source>
</evidence>
<name>A0AAW0TR21_SCYPA</name>
<dbReference type="InterPro" id="IPR001148">
    <property type="entry name" value="CA_dom"/>
</dbReference>
<dbReference type="InterPro" id="IPR036398">
    <property type="entry name" value="CA_dom_sf"/>
</dbReference>
<organism evidence="11 12">
    <name type="scientific">Scylla paramamosain</name>
    <name type="common">Mud crab</name>
    <dbReference type="NCBI Taxonomy" id="85552"/>
    <lineage>
        <taxon>Eukaryota</taxon>
        <taxon>Metazoa</taxon>
        <taxon>Ecdysozoa</taxon>
        <taxon>Arthropoda</taxon>
        <taxon>Crustacea</taxon>
        <taxon>Multicrustacea</taxon>
        <taxon>Malacostraca</taxon>
        <taxon>Eumalacostraca</taxon>
        <taxon>Eucarida</taxon>
        <taxon>Decapoda</taxon>
        <taxon>Pleocyemata</taxon>
        <taxon>Brachyura</taxon>
        <taxon>Eubrachyura</taxon>
        <taxon>Portunoidea</taxon>
        <taxon>Portunidae</taxon>
        <taxon>Portuninae</taxon>
        <taxon>Scylla</taxon>
    </lineage>
</organism>
<dbReference type="FunFam" id="3.10.200.10:FF:000003">
    <property type="entry name" value="Carbonic anhydrase 12"/>
    <property type="match status" value="1"/>
</dbReference>
<dbReference type="InterPro" id="IPR018338">
    <property type="entry name" value="Carbonic_anhydrase_a-class_CS"/>
</dbReference>
<dbReference type="SMART" id="SM01057">
    <property type="entry name" value="Carb_anhydrase"/>
    <property type="match status" value="1"/>
</dbReference>
<protein>
    <recommendedName>
        <fullName evidence="3 9">Carbonic anhydrase</fullName>
        <ecNumber evidence="3 9">4.2.1.1</ecNumber>
    </recommendedName>
</protein>
<evidence type="ECO:0000256" key="7">
    <source>
        <dbReference type="ARBA" id="ARBA00023239"/>
    </source>
</evidence>
<comment type="cofactor">
    <cofactor evidence="9">
        <name>Zn(2+)</name>
        <dbReference type="ChEBI" id="CHEBI:29105"/>
    </cofactor>
</comment>
<keyword evidence="5 9" id="KW-0862">Zinc</keyword>
<reference evidence="11 12" key="1">
    <citation type="submission" date="2023-03" db="EMBL/GenBank/DDBJ databases">
        <title>High-quality genome of Scylla paramamosain provides insights in environmental adaptation.</title>
        <authorList>
            <person name="Zhang L."/>
        </authorList>
    </citation>
    <scope>NUCLEOTIDE SEQUENCE [LARGE SCALE GENOMIC DNA]</scope>
    <source>
        <strain evidence="11">LZ_2023a</strain>
        <tissue evidence="11">Muscle</tissue>
    </source>
</reference>
<dbReference type="PROSITE" id="PS51144">
    <property type="entry name" value="ALPHA_CA_2"/>
    <property type="match status" value="1"/>
</dbReference>
<feature type="domain" description="Alpha-carbonic anhydrase" evidence="10">
    <location>
        <begin position="34"/>
        <end position="288"/>
    </location>
</feature>
<comment type="function">
    <text evidence="1 9">Reversible hydration of carbon dioxide.</text>
</comment>
<dbReference type="CDD" id="cd00326">
    <property type="entry name" value="alpha_CA"/>
    <property type="match status" value="1"/>
</dbReference>
<evidence type="ECO:0000259" key="10">
    <source>
        <dbReference type="PROSITE" id="PS51144"/>
    </source>
</evidence>
<proteinExistence type="inferred from homology"/>
<comment type="catalytic activity">
    <reaction evidence="8 9">
        <text>hydrogencarbonate + H(+) = CO2 + H2O</text>
        <dbReference type="Rhea" id="RHEA:10748"/>
        <dbReference type="ChEBI" id="CHEBI:15377"/>
        <dbReference type="ChEBI" id="CHEBI:15378"/>
        <dbReference type="ChEBI" id="CHEBI:16526"/>
        <dbReference type="ChEBI" id="CHEBI:17544"/>
        <dbReference type="EC" id="4.2.1.1"/>
    </reaction>
</comment>
<evidence type="ECO:0000256" key="9">
    <source>
        <dbReference type="RuleBase" id="RU367011"/>
    </source>
</evidence>
<dbReference type="Proteomes" id="UP001487740">
    <property type="component" value="Unassembled WGS sequence"/>
</dbReference>
<dbReference type="GO" id="GO:0005886">
    <property type="term" value="C:plasma membrane"/>
    <property type="evidence" value="ECO:0007669"/>
    <property type="project" value="TreeGrafter"/>
</dbReference>